<feature type="compositionally biased region" description="Acidic residues" evidence="1">
    <location>
        <begin position="275"/>
        <end position="307"/>
    </location>
</feature>
<feature type="region of interest" description="Disordered" evidence="1">
    <location>
        <begin position="228"/>
        <end position="307"/>
    </location>
</feature>
<keyword evidence="2" id="KW-0812">Transmembrane</keyword>
<keyword evidence="4" id="KW-1185">Reference proteome</keyword>
<feature type="transmembrane region" description="Helical" evidence="2">
    <location>
        <begin position="85"/>
        <end position="101"/>
    </location>
</feature>
<feature type="compositionally biased region" description="Basic residues" evidence="1">
    <location>
        <begin position="142"/>
        <end position="151"/>
    </location>
</feature>
<gene>
    <name evidence="3" type="ORF">RIF23_19965</name>
</gene>
<sequence>MGSQLMSWLGAGRLQFRAWRRSRPFWGGLLLILAGVEILVVPTAQRLILPVDLIIYAGIAGVSGYLIGGLLIVVGALAWLQPAQHAFFGIAGTLLALTSFVTSNFGGFVIGMLLGIVGGALVFAWSESIPVRDATEPGTPRWHRLRERFARRRDTPATRSETDTTSATESDTEGSSASGPESPEDPAGDTASDRVDYRVAIALPLALVLLAVPVDRSNWWDWLIPSDSTESDEPVAESESPAESPSPTSSPSGGIGGTDDEDGSGTGGGPSPGDGDTEDETEPDDDDGDDSDDEDAEDDEDSDDDADAEECVLAVGEDAVAEDEEELAEAVAACQAAEEEGELPEVPTRSEEACFPPTASPTGMTADRLTMYGPRFEGVVECTTSDGPQRYLQLSMNRANFTRADLWFEDRGSRSTMALPDMRMRDDVVLFATRMRVRILGIPITFTPDFPPPLLLPITPVTDVEVDQPLAESANLHIDSLGQDFRDQN</sequence>
<dbReference type="Proteomes" id="UP001250214">
    <property type="component" value="Unassembled WGS sequence"/>
</dbReference>
<feature type="compositionally biased region" description="Basic and acidic residues" evidence="1">
    <location>
        <begin position="152"/>
        <end position="162"/>
    </location>
</feature>
<keyword evidence="2" id="KW-0472">Membrane</keyword>
<evidence type="ECO:0000313" key="4">
    <source>
        <dbReference type="Proteomes" id="UP001250214"/>
    </source>
</evidence>
<name>A0ABU2HDD0_9ACTN</name>
<evidence type="ECO:0000256" key="1">
    <source>
        <dbReference type="SAM" id="MobiDB-lite"/>
    </source>
</evidence>
<feature type="transmembrane region" description="Helical" evidence="2">
    <location>
        <begin position="24"/>
        <end position="41"/>
    </location>
</feature>
<reference evidence="4" key="1">
    <citation type="submission" date="2023-07" db="EMBL/GenBank/DDBJ databases">
        <title>Novel species in the genus Lipingzhangella isolated from Sambhar Salt Lake.</title>
        <authorList>
            <person name="Jiya N."/>
            <person name="Kajale S."/>
            <person name="Sharma A."/>
        </authorList>
    </citation>
    <scope>NUCLEOTIDE SEQUENCE [LARGE SCALE GENOMIC DNA]</scope>
    <source>
        <strain evidence="4">LS1_29</strain>
    </source>
</reference>
<dbReference type="RefSeq" id="WP_310914163.1">
    <property type="nucleotide sequence ID" value="NZ_JAVLVT010000015.1"/>
</dbReference>
<feature type="compositionally biased region" description="Low complexity" evidence="1">
    <location>
        <begin position="163"/>
        <end position="181"/>
    </location>
</feature>
<accession>A0ABU2HDD0</accession>
<keyword evidence="2" id="KW-1133">Transmembrane helix</keyword>
<dbReference type="Pfam" id="PF19609">
    <property type="entry name" value="DUF6114"/>
    <property type="match status" value="1"/>
</dbReference>
<evidence type="ECO:0000256" key="2">
    <source>
        <dbReference type="SAM" id="Phobius"/>
    </source>
</evidence>
<evidence type="ECO:0000313" key="3">
    <source>
        <dbReference type="EMBL" id="MDS1272569.1"/>
    </source>
</evidence>
<feature type="transmembrane region" description="Helical" evidence="2">
    <location>
        <begin position="53"/>
        <end position="79"/>
    </location>
</feature>
<proteinExistence type="predicted"/>
<feature type="region of interest" description="Disordered" evidence="1">
    <location>
        <begin position="340"/>
        <end position="367"/>
    </location>
</feature>
<feature type="region of interest" description="Disordered" evidence="1">
    <location>
        <begin position="142"/>
        <end position="191"/>
    </location>
</feature>
<organism evidence="3 4">
    <name type="scientific">Lipingzhangella rawalii</name>
    <dbReference type="NCBI Taxonomy" id="2055835"/>
    <lineage>
        <taxon>Bacteria</taxon>
        <taxon>Bacillati</taxon>
        <taxon>Actinomycetota</taxon>
        <taxon>Actinomycetes</taxon>
        <taxon>Streptosporangiales</taxon>
        <taxon>Nocardiopsidaceae</taxon>
        <taxon>Lipingzhangella</taxon>
    </lineage>
</organism>
<protein>
    <submittedName>
        <fullName evidence="3">DUF6114 domain-containing protein</fullName>
    </submittedName>
</protein>
<dbReference type="InterPro" id="IPR046096">
    <property type="entry name" value="DUF6114"/>
</dbReference>
<feature type="compositionally biased region" description="Low complexity" evidence="1">
    <location>
        <begin position="237"/>
        <end position="252"/>
    </location>
</feature>
<comment type="caution">
    <text evidence="3">The sequence shown here is derived from an EMBL/GenBank/DDBJ whole genome shotgun (WGS) entry which is preliminary data.</text>
</comment>
<dbReference type="EMBL" id="JAVLVT010000015">
    <property type="protein sequence ID" value="MDS1272569.1"/>
    <property type="molecule type" value="Genomic_DNA"/>
</dbReference>